<comment type="similarity">
    <text evidence="1">Belongs to the menorin family.</text>
</comment>
<feature type="domain" description="Menorin-like" evidence="3">
    <location>
        <begin position="34"/>
        <end position="285"/>
    </location>
</feature>
<dbReference type="Pfam" id="PF10223">
    <property type="entry name" value="Menorin_N"/>
    <property type="match status" value="1"/>
</dbReference>
<protein>
    <recommendedName>
        <fullName evidence="3">Menorin-like domain-containing protein</fullName>
    </recommendedName>
</protein>
<dbReference type="AlphaFoldDB" id="A0AAV8YKF9"/>
<keyword evidence="5" id="KW-1185">Reference proteome</keyword>
<evidence type="ECO:0000313" key="5">
    <source>
        <dbReference type="Proteomes" id="UP001162162"/>
    </source>
</evidence>
<accession>A0AAV8YKF9</accession>
<dbReference type="EMBL" id="JAPWTK010000091">
    <property type="protein sequence ID" value="KAJ8951027.1"/>
    <property type="molecule type" value="Genomic_DNA"/>
</dbReference>
<reference evidence="4" key="1">
    <citation type="journal article" date="2023" name="Insect Mol. Biol.">
        <title>Genome sequencing provides insights into the evolution of gene families encoding plant cell wall-degrading enzymes in longhorned beetles.</title>
        <authorList>
            <person name="Shin N.R."/>
            <person name="Okamura Y."/>
            <person name="Kirsch R."/>
            <person name="Pauchet Y."/>
        </authorList>
    </citation>
    <scope>NUCLEOTIDE SEQUENCE</scope>
    <source>
        <strain evidence="4">AMC_N1</strain>
    </source>
</reference>
<comment type="caution">
    <text evidence="4">The sequence shown here is derived from an EMBL/GenBank/DDBJ whole genome shotgun (WGS) entry which is preliminary data.</text>
</comment>
<name>A0AAV8YKF9_9CUCU</name>
<evidence type="ECO:0000313" key="4">
    <source>
        <dbReference type="EMBL" id="KAJ8951027.1"/>
    </source>
</evidence>
<proteinExistence type="inferred from homology"/>
<feature type="signal peptide" evidence="2">
    <location>
        <begin position="1"/>
        <end position="20"/>
    </location>
</feature>
<dbReference type="PANTHER" id="PTHR21184">
    <property type="entry name" value="MENORIN (DENDRITIC BRANCHING PROTEIN)"/>
    <property type="match status" value="1"/>
</dbReference>
<dbReference type="GO" id="GO:0005615">
    <property type="term" value="C:extracellular space"/>
    <property type="evidence" value="ECO:0007669"/>
    <property type="project" value="TreeGrafter"/>
</dbReference>
<organism evidence="4 5">
    <name type="scientific">Aromia moschata</name>
    <dbReference type="NCBI Taxonomy" id="1265417"/>
    <lineage>
        <taxon>Eukaryota</taxon>
        <taxon>Metazoa</taxon>
        <taxon>Ecdysozoa</taxon>
        <taxon>Arthropoda</taxon>
        <taxon>Hexapoda</taxon>
        <taxon>Insecta</taxon>
        <taxon>Pterygota</taxon>
        <taxon>Neoptera</taxon>
        <taxon>Endopterygota</taxon>
        <taxon>Coleoptera</taxon>
        <taxon>Polyphaga</taxon>
        <taxon>Cucujiformia</taxon>
        <taxon>Chrysomeloidea</taxon>
        <taxon>Cerambycidae</taxon>
        <taxon>Cerambycinae</taxon>
        <taxon>Callichromatini</taxon>
        <taxon>Aromia</taxon>
    </lineage>
</organism>
<evidence type="ECO:0000256" key="2">
    <source>
        <dbReference type="SAM" id="SignalP"/>
    </source>
</evidence>
<dbReference type="InterPro" id="IPR019356">
    <property type="entry name" value="Menorin_dom"/>
</dbReference>
<dbReference type="Proteomes" id="UP001162162">
    <property type="component" value="Unassembled WGS sequence"/>
</dbReference>
<gene>
    <name evidence="4" type="ORF">NQ318_006412</name>
</gene>
<evidence type="ECO:0000259" key="3">
    <source>
        <dbReference type="Pfam" id="PF10223"/>
    </source>
</evidence>
<keyword evidence="2" id="KW-0732">Signal</keyword>
<feature type="chain" id="PRO_5043485392" description="Menorin-like domain-containing protein" evidence="2">
    <location>
        <begin position="21"/>
        <end position="318"/>
    </location>
</feature>
<sequence length="318" mass="34295">MSLNGNTFLLCALCLATAMASPDVTVFFPQISGNLTQITWAHAVNNQSYLTSTLNDSSIMMIEADIVLGTINGTNSTEQIPVMGHPPANTSDISLATFLDTINTFNTNLTNSTNSTATRKGVKLDFKTIEVFNQSISIVKQYDQGDYPLWLNADILSGPINATTEPVDAAQFLASASQFNYTVLSIGWTTEYGANMTGSYNDSQVTSMLNAISQNNVTHNITFPVRAGLAAESLSQMQNLVANVTNSTLTLWSSEGDSVNVTNLRTLIGQIGIRKIFVDVPEDLRSQLRLDTLPSGSEATVPAVMVPMLVGLVAFMFR</sequence>
<dbReference type="PANTHER" id="PTHR21184:SF6">
    <property type="entry name" value="CONSERVED PLASMA MEMBRANE PROTEIN"/>
    <property type="match status" value="1"/>
</dbReference>
<evidence type="ECO:0000256" key="1">
    <source>
        <dbReference type="ARBA" id="ARBA00044953"/>
    </source>
</evidence>